<dbReference type="EMBL" id="AB922415">
    <property type="protein sequence ID" value="BAP68991.1"/>
    <property type="molecule type" value="mRNA"/>
</dbReference>
<proteinExistence type="evidence at transcript level"/>
<reference evidence="2" key="1">
    <citation type="journal article" date="2014" name="PLoS Pathog.">
        <title>Expression profiling during Arabidopsis/downy mildew interaction reveals a highly-expressed effector that attenuates responses to salicylic acid.</title>
        <authorList>
            <person name="Asai S."/>
            <person name="Rallapalli G."/>
            <person name="Piquerez S.J.M."/>
            <person name="Caillaud M.C."/>
            <person name="Furzer O.J."/>
            <person name="Ishaque N."/>
            <person name="Wirthmueller L."/>
            <person name="Fabro G."/>
            <person name="Shirasu K."/>
            <person name="Jones J.D.G."/>
        </authorList>
    </citation>
    <scope>NUCLEOTIDE SEQUENCE</scope>
    <source>
        <strain evidence="2">Emoy2</strain>
    </source>
</reference>
<name>A0A090B8P3_HYAAE</name>
<feature type="non-terminal residue" evidence="2">
    <location>
        <position position="83"/>
    </location>
</feature>
<gene>
    <name evidence="2" type="primary">HaRxLL107</name>
</gene>
<accession>A0A090B8P3</accession>
<protein>
    <submittedName>
        <fullName evidence="2">RxLR effector candidate protein</fullName>
    </submittedName>
</protein>
<sequence>MALYSAIQEAVWLRLLLSGLGYALDEATMNHEDNQGCIALAKNPVLHAQTKHIALNITFYERRLRKASLSSTTSQQTKWLQMD</sequence>
<feature type="signal peptide" evidence="1">
    <location>
        <begin position="1"/>
        <end position="23"/>
    </location>
</feature>
<keyword evidence="1" id="KW-0732">Signal</keyword>
<dbReference type="AlphaFoldDB" id="A0A090B8P3"/>
<feature type="chain" id="PRO_5001853075" evidence="1">
    <location>
        <begin position="24"/>
        <end position="83"/>
    </location>
</feature>
<evidence type="ECO:0000256" key="1">
    <source>
        <dbReference type="SAM" id="SignalP"/>
    </source>
</evidence>
<organism evidence="2">
    <name type="scientific">Hyaloperonospora arabidopsidis (strain Emoy2)</name>
    <name type="common">Downy mildew agent</name>
    <name type="synonym">Peronospora arabidopsidis</name>
    <dbReference type="NCBI Taxonomy" id="559515"/>
    <lineage>
        <taxon>Eukaryota</taxon>
        <taxon>Sar</taxon>
        <taxon>Stramenopiles</taxon>
        <taxon>Oomycota</taxon>
        <taxon>Peronosporomycetes</taxon>
        <taxon>Peronosporales</taxon>
        <taxon>Peronosporaceae</taxon>
        <taxon>Hyaloperonospora</taxon>
    </lineage>
</organism>
<dbReference type="CDD" id="cd09272">
    <property type="entry name" value="RNase_HI_RT_Ty1"/>
    <property type="match status" value="1"/>
</dbReference>
<evidence type="ECO:0000313" key="2">
    <source>
        <dbReference type="EMBL" id="BAP68991.1"/>
    </source>
</evidence>